<reference evidence="3 4" key="1">
    <citation type="submission" date="2014-02" db="EMBL/GenBank/DDBJ databases">
        <title>Whole genome sequence of Sphingobium chlorophenolicum NBRC 16172.</title>
        <authorList>
            <person name="Gan H.M."/>
            <person name="Gan H.Y."/>
            <person name="Chew T.H."/>
            <person name="Savka M.A."/>
        </authorList>
    </citation>
    <scope>NUCLEOTIDE SEQUENCE [LARGE SCALE GENOMIC DNA]</scope>
    <source>
        <strain evidence="3 4">NBRC 16172</strain>
    </source>
</reference>
<protein>
    <submittedName>
        <fullName evidence="3">Crossover junction endodeoxyribonuclease RuvC</fullName>
    </submittedName>
</protein>
<sequence length="108" mass="12444">MKEPCVYILASQPYGTIYIGVTSNLLGRLQQHRANSLPGFTEKYAVHNLVRFEMCETMEQAISREKQLKRWRRQWKINLIESENPTWVDLAVGLGLPPLDLSQRPDGC</sequence>
<proteinExistence type="inferred from homology"/>
<dbReference type="SUPFAM" id="SSF82771">
    <property type="entry name" value="GIY-YIG endonuclease"/>
    <property type="match status" value="1"/>
</dbReference>
<dbReference type="PATRIC" id="fig|46429.4.peg.1148"/>
<feature type="domain" description="GIY-YIG" evidence="2">
    <location>
        <begin position="2"/>
        <end position="79"/>
    </location>
</feature>
<evidence type="ECO:0000259" key="2">
    <source>
        <dbReference type="PROSITE" id="PS50164"/>
    </source>
</evidence>
<dbReference type="EMBL" id="JFHR01000009">
    <property type="protein sequence ID" value="KEQ54652.1"/>
    <property type="molecule type" value="Genomic_DNA"/>
</dbReference>
<dbReference type="OrthoDB" id="287318at2"/>
<dbReference type="Gene3D" id="3.40.1440.10">
    <property type="entry name" value="GIY-YIG endonuclease"/>
    <property type="match status" value="1"/>
</dbReference>
<dbReference type="PANTHER" id="PTHR34477">
    <property type="entry name" value="UPF0213 PROTEIN YHBQ"/>
    <property type="match status" value="1"/>
</dbReference>
<gene>
    <name evidence="3" type="ORF">BV95_01187</name>
</gene>
<name>A0A081RHH9_SPHCR</name>
<dbReference type="InterPro" id="IPR050190">
    <property type="entry name" value="UPF0213_domain"/>
</dbReference>
<evidence type="ECO:0000313" key="3">
    <source>
        <dbReference type="EMBL" id="KEQ54652.1"/>
    </source>
</evidence>
<accession>A0A081RHH9</accession>
<dbReference type="InterPro" id="IPR035901">
    <property type="entry name" value="GIY-YIG_endonuc_sf"/>
</dbReference>
<dbReference type="Pfam" id="PF01541">
    <property type="entry name" value="GIY-YIG"/>
    <property type="match status" value="1"/>
</dbReference>
<dbReference type="eggNOG" id="COG2827">
    <property type="taxonomic scope" value="Bacteria"/>
</dbReference>
<organism evidence="3 4">
    <name type="scientific">Sphingobium chlorophenolicum</name>
    <dbReference type="NCBI Taxonomy" id="46429"/>
    <lineage>
        <taxon>Bacteria</taxon>
        <taxon>Pseudomonadati</taxon>
        <taxon>Pseudomonadota</taxon>
        <taxon>Alphaproteobacteria</taxon>
        <taxon>Sphingomonadales</taxon>
        <taxon>Sphingomonadaceae</taxon>
        <taxon>Sphingobium</taxon>
    </lineage>
</organism>
<comment type="similarity">
    <text evidence="1">Belongs to the UPF0213 family.</text>
</comment>
<comment type="caution">
    <text evidence="3">The sequence shown here is derived from an EMBL/GenBank/DDBJ whole genome shotgun (WGS) entry which is preliminary data.</text>
</comment>
<dbReference type="RefSeq" id="WP_037448678.1">
    <property type="nucleotide sequence ID" value="NZ_JFHR01000009.1"/>
</dbReference>
<dbReference type="PANTHER" id="PTHR34477:SF5">
    <property type="entry name" value="BSL5627 PROTEIN"/>
    <property type="match status" value="1"/>
</dbReference>
<evidence type="ECO:0000313" key="4">
    <source>
        <dbReference type="Proteomes" id="UP000028411"/>
    </source>
</evidence>
<dbReference type="AlphaFoldDB" id="A0A081RHH9"/>
<dbReference type="InterPro" id="IPR000305">
    <property type="entry name" value="GIY-YIG_endonuc"/>
</dbReference>
<dbReference type="Proteomes" id="UP000028411">
    <property type="component" value="Unassembled WGS sequence"/>
</dbReference>
<dbReference type="CDD" id="cd10448">
    <property type="entry name" value="GIY-YIG_unchar_3"/>
    <property type="match status" value="1"/>
</dbReference>
<dbReference type="PROSITE" id="PS50164">
    <property type="entry name" value="GIY_YIG"/>
    <property type="match status" value="1"/>
</dbReference>
<evidence type="ECO:0000256" key="1">
    <source>
        <dbReference type="ARBA" id="ARBA00007435"/>
    </source>
</evidence>